<feature type="compositionally biased region" description="Polar residues" evidence="1">
    <location>
        <begin position="157"/>
        <end position="182"/>
    </location>
</feature>
<feature type="transmembrane region" description="Helical" evidence="2">
    <location>
        <begin position="35"/>
        <end position="59"/>
    </location>
</feature>
<accession>A0A813RH62</accession>
<sequence>MNYVLILNILLVYPTLIHAEIPDLNSSLTKSTWFWPVLGICLALLLSIPCSLLTVIILWQNKKHSGDSDGSSVNSRASLSSTSTHVHRGPSSNRDHFRRSYYAGGFRSPPPPYVAREQPERLFLTPSLPPSYESHLPRTNTQTPTTTVGRVEPAESVLTQSSNPACDASSTLTNPSLQTFQV</sequence>
<dbReference type="OrthoDB" id="10111890at2759"/>
<dbReference type="EMBL" id="CAJNOJ010000003">
    <property type="protein sequence ID" value="CAF0736508.1"/>
    <property type="molecule type" value="Genomic_DNA"/>
</dbReference>
<proteinExistence type="predicted"/>
<dbReference type="AlphaFoldDB" id="A0A813RH62"/>
<comment type="caution">
    <text evidence="5">The sequence shown here is derived from an EMBL/GenBank/DDBJ whole genome shotgun (WGS) entry which is preliminary data.</text>
</comment>
<keyword evidence="2" id="KW-0472">Membrane</keyword>
<evidence type="ECO:0000256" key="1">
    <source>
        <dbReference type="SAM" id="MobiDB-lite"/>
    </source>
</evidence>
<keyword evidence="2" id="KW-1133">Transmembrane helix</keyword>
<keyword evidence="6" id="KW-1185">Reference proteome</keyword>
<name>A0A813RH62_ADIRI</name>
<evidence type="ECO:0000313" key="4">
    <source>
        <dbReference type="EMBL" id="CAF0736508.1"/>
    </source>
</evidence>
<keyword evidence="2" id="KW-0812">Transmembrane</keyword>
<feature type="region of interest" description="Disordered" evidence="1">
    <location>
        <begin position="65"/>
        <end position="95"/>
    </location>
</feature>
<feature type="chain" id="PRO_5035597438" evidence="3">
    <location>
        <begin position="20"/>
        <end position="182"/>
    </location>
</feature>
<evidence type="ECO:0000256" key="3">
    <source>
        <dbReference type="SAM" id="SignalP"/>
    </source>
</evidence>
<evidence type="ECO:0000256" key="2">
    <source>
        <dbReference type="SAM" id="Phobius"/>
    </source>
</evidence>
<feature type="compositionally biased region" description="Polar residues" evidence="1">
    <location>
        <begin position="68"/>
        <end position="84"/>
    </location>
</feature>
<dbReference type="Proteomes" id="UP000663852">
    <property type="component" value="Unassembled WGS sequence"/>
</dbReference>
<dbReference type="EMBL" id="CAJNOR010000071">
    <property type="protein sequence ID" value="CAF0784389.1"/>
    <property type="molecule type" value="Genomic_DNA"/>
</dbReference>
<evidence type="ECO:0000313" key="6">
    <source>
        <dbReference type="Proteomes" id="UP000663828"/>
    </source>
</evidence>
<gene>
    <name evidence="4" type="ORF">EDS130_LOCUS1469</name>
    <name evidence="5" type="ORF">XAT740_LOCUS2147</name>
</gene>
<reference evidence="5" key="1">
    <citation type="submission" date="2021-02" db="EMBL/GenBank/DDBJ databases">
        <authorList>
            <person name="Nowell W R."/>
        </authorList>
    </citation>
    <scope>NUCLEOTIDE SEQUENCE</scope>
</reference>
<keyword evidence="3" id="KW-0732">Signal</keyword>
<organism evidence="5 6">
    <name type="scientific">Adineta ricciae</name>
    <name type="common">Rotifer</name>
    <dbReference type="NCBI Taxonomy" id="249248"/>
    <lineage>
        <taxon>Eukaryota</taxon>
        <taxon>Metazoa</taxon>
        <taxon>Spiralia</taxon>
        <taxon>Gnathifera</taxon>
        <taxon>Rotifera</taxon>
        <taxon>Eurotatoria</taxon>
        <taxon>Bdelloidea</taxon>
        <taxon>Adinetida</taxon>
        <taxon>Adinetidae</taxon>
        <taxon>Adineta</taxon>
    </lineage>
</organism>
<feature type="signal peptide" evidence="3">
    <location>
        <begin position="1"/>
        <end position="19"/>
    </location>
</feature>
<dbReference type="Proteomes" id="UP000663828">
    <property type="component" value="Unassembled WGS sequence"/>
</dbReference>
<evidence type="ECO:0000313" key="5">
    <source>
        <dbReference type="EMBL" id="CAF0784389.1"/>
    </source>
</evidence>
<protein>
    <submittedName>
        <fullName evidence="5">Uncharacterized protein</fullName>
    </submittedName>
</protein>
<feature type="region of interest" description="Disordered" evidence="1">
    <location>
        <begin position="124"/>
        <end position="182"/>
    </location>
</feature>